<evidence type="ECO:0000313" key="4">
    <source>
        <dbReference type="EMBL" id="GFH11759.1"/>
    </source>
</evidence>
<evidence type="ECO:0000256" key="3">
    <source>
        <dbReference type="SAM" id="MobiDB-lite"/>
    </source>
</evidence>
<keyword evidence="5" id="KW-1185">Reference proteome</keyword>
<sequence length="327" mass="34936">MQPASEFNKEASAALVVAVKAGDYAAAGEAIRLGADANTVDLPTGRMTPLHFAVSAGRVHTHDPPAFSGSTAAQLTRLLLRYGARAGAGDYMGFTPLHLAAFHNLPGVLDLLLGNLQQQPGRLASLLLLQDSEIKYTPLHCAVEGHHASAVVTLLQAGAAAGLDAKDWTSRTAWNLAAVHELPAGAVMQLALELRTLHTVPVVLRAAAKWPDQVWQLMRAAIASGLVEFVEMLATDIPAVCPRALLVVPWGDVMVDLATRFPDCFKLLIAGLDLVDFHTVVEPFIHGLNFDDEDEEVEEVPSKEHPAQPNSPARGPAMMTCCLLKHV</sequence>
<keyword evidence="2" id="KW-0040">ANK repeat</keyword>
<keyword evidence="1" id="KW-0677">Repeat</keyword>
<dbReference type="PANTHER" id="PTHR24123:SF105">
    <property type="entry name" value="CARD- AND ANK-DOMAIN CONTAINING INFLAMMASOME ADAPTER PROTEIN"/>
    <property type="match status" value="1"/>
</dbReference>
<proteinExistence type="predicted"/>
<dbReference type="InterPro" id="IPR002110">
    <property type="entry name" value="Ankyrin_rpt"/>
</dbReference>
<dbReference type="EMBL" id="BLLF01000433">
    <property type="protein sequence ID" value="GFH11759.1"/>
    <property type="molecule type" value="Genomic_DNA"/>
</dbReference>
<comment type="caution">
    <text evidence="4">The sequence shown here is derived from an EMBL/GenBank/DDBJ whole genome shotgun (WGS) entry which is preliminary data.</text>
</comment>
<evidence type="ECO:0000256" key="2">
    <source>
        <dbReference type="ARBA" id="ARBA00023043"/>
    </source>
</evidence>
<protein>
    <submittedName>
        <fullName evidence="4">Uncharacterized protein</fullName>
    </submittedName>
</protein>
<dbReference type="SMART" id="SM00248">
    <property type="entry name" value="ANK"/>
    <property type="match status" value="4"/>
</dbReference>
<dbReference type="InterPro" id="IPR051165">
    <property type="entry name" value="Multifunctional_ANK_Repeat"/>
</dbReference>
<accession>A0A699YYS6</accession>
<name>A0A699YYS6_HAELA</name>
<reference evidence="4 5" key="1">
    <citation type="submission" date="2020-02" db="EMBL/GenBank/DDBJ databases">
        <title>Draft genome sequence of Haematococcus lacustris strain NIES-144.</title>
        <authorList>
            <person name="Morimoto D."/>
            <person name="Nakagawa S."/>
            <person name="Yoshida T."/>
            <person name="Sawayama S."/>
        </authorList>
    </citation>
    <scope>NUCLEOTIDE SEQUENCE [LARGE SCALE GENOMIC DNA]</scope>
    <source>
        <strain evidence="4 5">NIES-144</strain>
    </source>
</reference>
<dbReference type="AlphaFoldDB" id="A0A699YYS6"/>
<organism evidence="4 5">
    <name type="scientific">Haematococcus lacustris</name>
    <name type="common">Green alga</name>
    <name type="synonym">Haematococcus pluvialis</name>
    <dbReference type="NCBI Taxonomy" id="44745"/>
    <lineage>
        <taxon>Eukaryota</taxon>
        <taxon>Viridiplantae</taxon>
        <taxon>Chlorophyta</taxon>
        <taxon>core chlorophytes</taxon>
        <taxon>Chlorophyceae</taxon>
        <taxon>CS clade</taxon>
        <taxon>Chlamydomonadales</taxon>
        <taxon>Haematococcaceae</taxon>
        <taxon>Haematococcus</taxon>
    </lineage>
</organism>
<dbReference type="SUPFAM" id="SSF48403">
    <property type="entry name" value="Ankyrin repeat"/>
    <property type="match status" value="1"/>
</dbReference>
<dbReference type="Pfam" id="PF12796">
    <property type="entry name" value="Ank_2"/>
    <property type="match status" value="1"/>
</dbReference>
<dbReference type="Gene3D" id="1.25.40.20">
    <property type="entry name" value="Ankyrin repeat-containing domain"/>
    <property type="match status" value="1"/>
</dbReference>
<dbReference type="Proteomes" id="UP000485058">
    <property type="component" value="Unassembled WGS sequence"/>
</dbReference>
<evidence type="ECO:0000313" key="5">
    <source>
        <dbReference type="Proteomes" id="UP000485058"/>
    </source>
</evidence>
<evidence type="ECO:0000256" key="1">
    <source>
        <dbReference type="ARBA" id="ARBA00022737"/>
    </source>
</evidence>
<gene>
    <name evidence="4" type="ORF">HaLaN_07314</name>
</gene>
<feature type="region of interest" description="Disordered" evidence="3">
    <location>
        <begin position="295"/>
        <end position="314"/>
    </location>
</feature>
<dbReference type="InterPro" id="IPR036770">
    <property type="entry name" value="Ankyrin_rpt-contain_sf"/>
</dbReference>
<dbReference type="PANTHER" id="PTHR24123">
    <property type="entry name" value="ANKYRIN REPEAT-CONTAINING"/>
    <property type="match status" value="1"/>
</dbReference>
<dbReference type="Pfam" id="PF00023">
    <property type="entry name" value="Ank"/>
    <property type="match status" value="1"/>
</dbReference>